<dbReference type="CDD" id="cd00093">
    <property type="entry name" value="HTH_XRE"/>
    <property type="match status" value="1"/>
</dbReference>
<dbReference type="PROSITE" id="PS50943">
    <property type="entry name" value="HTH_CROC1"/>
    <property type="match status" value="1"/>
</dbReference>
<dbReference type="Pfam" id="PF01381">
    <property type="entry name" value="HTH_3"/>
    <property type="match status" value="1"/>
</dbReference>
<evidence type="ECO:0000259" key="2">
    <source>
        <dbReference type="PROSITE" id="PS50943"/>
    </source>
</evidence>
<name>A0ABY7WF47_9SPHI</name>
<dbReference type="PANTHER" id="PTHR46558:SF11">
    <property type="entry name" value="HTH-TYPE TRANSCRIPTIONAL REGULATOR XRE"/>
    <property type="match status" value="1"/>
</dbReference>
<dbReference type="SUPFAM" id="SSF47413">
    <property type="entry name" value="lambda repressor-like DNA-binding domains"/>
    <property type="match status" value="1"/>
</dbReference>
<organism evidence="3 4">
    <name type="scientific">Sphingobacterium oryzagri</name>
    <dbReference type="NCBI Taxonomy" id="3025669"/>
    <lineage>
        <taxon>Bacteria</taxon>
        <taxon>Pseudomonadati</taxon>
        <taxon>Bacteroidota</taxon>
        <taxon>Sphingobacteriia</taxon>
        <taxon>Sphingobacteriales</taxon>
        <taxon>Sphingobacteriaceae</taxon>
        <taxon>Sphingobacterium</taxon>
    </lineage>
</organism>
<dbReference type="InterPro" id="IPR010982">
    <property type="entry name" value="Lambda_DNA-bd_dom_sf"/>
</dbReference>
<sequence>MLKILVILLFNFGAMLYWVENIKHPRARKGLSQQGLADALGITRARYSKYEYGLAEPPFELLLKISSYFDVTVDEFLCYDITKRDRSV</sequence>
<evidence type="ECO:0000313" key="4">
    <source>
        <dbReference type="Proteomes" id="UP001221558"/>
    </source>
</evidence>
<dbReference type="RefSeq" id="WP_274265828.1">
    <property type="nucleotide sequence ID" value="NZ_CP117880.1"/>
</dbReference>
<feature type="domain" description="HTH cro/C1-type" evidence="2">
    <location>
        <begin position="22"/>
        <end position="76"/>
    </location>
</feature>
<accession>A0ABY7WF47</accession>
<dbReference type="SMART" id="SM00530">
    <property type="entry name" value="HTH_XRE"/>
    <property type="match status" value="1"/>
</dbReference>
<evidence type="ECO:0000313" key="3">
    <source>
        <dbReference type="EMBL" id="WDF67092.1"/>
    </source>
</evidence>
<dbReference type="EMBL" id="CP117880">
    <property type="protein sequence ID" value="WDF67092.1"/>
    <property type="molecule type" value="Genomic_DNA"/>
</dbReference>
<dbReference type="InterPro" id="IPR001387">
    <property type="entry name" value="Cro/C1-type_HTH"/>
</dbReference>
<dbReference type="Proteomes" id="UP001221558">
    <property type="component" value="Chromosome"/>
</dbReference>
<evidence type="ECO:0000256" key="1">
    <source>
        <dbReference type="ARBA" id="ARBA00023125"/>
    </source>
</evidence>
<reference evidence="3 4" key="1">
    <citation type="submission" date="2023-02" db="EMBL/GenBank/DDBJ databases">
        <title>Genome sequence of Sphingobacterium sp. KACC 22765.</title>
        <authorList>
            <person name="Kim S."/>
            <person name="Heo J."/>
            <person name="Kwon S.-W."/>
        </authorList>
    </citation>
    <scope>NUCLEOTIDE SEQUENCE [LARGE SCALE GENOMIC DNA]</scope>
    <source>
        <strain evidence="3 4">KACC 22765</strain>
    </source>
</reference>
<proteinExistence type="predicted"/>
<dbReference type="Gene3D" id="1.10.260.40">
    <property type="entry name" value="lambda repressor-like DNA-binding domains"/>
    <property type="match status" value="1"/>
</dbReference>
<keyword evidence="1" id="KW-0238">DNA-binding</keyword>
<keyword evidence="4" id="KW-1185">Reference proteome</keyword>
<protein>
    <submittedName>
        <fullName evidence="3">Helix-turn-helix transcriptional regulator</fullName>
    </submittedName>
</protein>
<gene>
    <name evidence="3" type="ORF">PQ465_12325</name>
</gene>
<dbReference type="PANTHER" id="PTHR46558">
    <property type="entry name" value="TRACRIPTIONAL REGULATORY PROTEIN-RELATED-RELATED"/>
    <property type="match status" value="1"/>
</dbReference>